<accession>A0AAD8T6U5</accession>
<dbReference type="GO" id="GO:0005739">
    <property type="term" value="C:mitochondrion"/>
    <property type="evidence" value="ECO:0007669"/>
    <property type="project" value="UniProtKB-ARBA"/>
</dbReference>
<keyword evidence="9" id="KW-1185">Reference proteome</keyword>
<feature type="domain" description="Reverse transcriptase zinc-binding" evidence="7">
    <location>
        <begin position="21"/>
        <end position="93"/>
    </location>
</feature>
<dbReference type="InterPro" id="IPR036397">
    <property type="entry name" value="RNaseH_sf"/>
</dbReference>
<organism evidence="8 9">
    <name type="scientific">Lolium multiflorum</name>
    <name type="common">Italian ryegrass</name>
    <name type="synonym">Lolium perenne subsp. multiflorum</name>
    <dbReference type="NCBI Taxonomy" id="4521"/>
    <lineage>
        <taxon>Eukaryota</taxon>
        <taxon>Viridiplantae</taxon>
        <taxon>Streptophyta</taxon>
        <taxon>Embryophyta</taxon>
        <taxon>Tracheophyta</taxon>
        <taxon>Spermatophyta</taxon>
        <taxon>Magnoliopsida</taxon>
        <taxon>Liliopsida</taxon>
        <taxon>Poales</taxon>
        <taxon>Poaceae</taxon>
        <taxon>BOP clade</taxon>
        <taxon>Pooideae</taxon>
        <taxon>Poodae</taxon>
        <taxon>Poeae</taxon>
        <taxon>Poeae Chloroplast Group 2 (Poeae type)</taxon>
        <taxon>Loliodinae</taxon>
        <taxon>Loliinae</taxon>
        <taxon>Lolium</taxon>
    </lineage>
</organism>
<proteinExistence type="inferred from homology"/>
<dbReference type="PANTHER" id="PTHR13734:SF5">
    <property type="entry name" value="CCA TRNA NUCLEOTIDYLTRANSFERASE, MITOCHONDRIAL"/>
    <property type="match status" value="1"/>
</dbReference>
<evidence type="ECO:0000313" key="8">
    <source>
        <dbReference type="EMBL" id="KAK1670439.1"/>
    </source>
</evidence>
<dbReference type="EMBL" id="JAUUTY010000003">
    <property type="protein sequence ID" value="KAK1670439.1"/>
    <property type="molecule type" value="Genomic_DNA"/>
</dbReference>
<dbReference type="GO" id="GO:0052927">
    <property type="term" value="F:CC tRNA cytidylyltransferase activity"/>
    <property type="evidence" value="ECO:0007669"/>
    <property type="project" value="TreeGrafter"/>
</dbReference>
<evidence type="ECO:0000256" key="1">
    <source>
        <dbReference type="ARBA" id="ARBA00007265"/>
    </source>
</evidence>
<evidence type="ECO:0000259" key="7">
    <source>
        <dbReference type="Pfam" id="PF13966"/>
    </source>
</evidence>
<name>A0AAD8T6U5_LOLMU</name>
<dbReference type="InterPro" id="IPR044730">
    <property type="entry name" value="RNase_H-like_dom_plant"/>
</dbReference>
<protein>
    <recommendedName>
        <fullName evidence="10">Poly A polymerase head domain-containing protein</fullName>
    </recommendedName>
</protein>
<dbReference type="PANTHER" id="PTHR13734">
    <property type="entry name" value="TRNA-NUCLEOTIDYLTRANSFERASE"/>
    <property type="match status" value="1"/>
</dbReference>
<keyword evidence="3 4" id="KW-0694">RNA-binding</keyword>
<evidence type="ECO:0008006" key="10">
    <source>
        <dbReference type="Google" id="ProtNLM"/>
    </source>
</evidence>
<sequence>MLVATRERRLAWLDEQPAASNTKDQEKAWTSLWKMKVPSKLTVFLWRLARQSLPTADVLQHRNMAPQNACVVCGETDSWRHSLIECHHARSVWGLAPVEISDYVQHLYEPHARGWLQAMMKDLSHEESTRVVITLWALWHARRKIIHEGQFQSPFSTRCFIERFKAELQIAEPVPRTLPTGPISGPKWLPPPPGHVKVNVDAAVSKNFPAAAISAVARDEWGQFLGASVVVLQGVSDPESLEAMACREGLALAADLLVQRIRVASDCLNVIRSIAGEGKGLYGHVVQDLWARRSDFQLSVSSLRFLRSAHRPFAAMAVEAQQQGIMLTELEQRIFDRLLAAVDRYCPGTQLRVAGGWVRDKLLGEESKDIDIALDNNMTGQDFCRQVNKYLESIGEEQKGVGVSQRSHDKSKHLETANMKIFDMTIDFVNLRSETYAENSRIPVVENCEAKVDALRRDLTINSLFYNITTKSLEDLTGRGHQDLKNGLIATPSPAKATFLDDPLRVLRAIRFAARFSFTLAEDLKKPLLMKR</sequence>
<dbReference type="InterPro" id="IPR043519">
    <property type="entry name" value="NT_sf"/>
</dbReference>
<dbReference type="Gene3D" id="3.30.460.10">
    <property type="entry name" value="Beta Polymerase, domain 2"/>
    <property type="match status" value="1"/>
</dbReference>
<dbReference type="Gene3D" id="3.30.420.10">
    <property type="entry name" value="Ribonuclease H-like superfamily/Ribonuclease H"/>
    <property type="match status" value="1"/>
</dbReference>
<dbReference type="FunFam" id="3.30.460.10:FF:000019">
    <property type="entry name" value="tRNA nucleotidyltransferase cca2"/>
    <property type="match status" value="1"/>
</dbReference>
<dbReference type="GO" id="GO:0001680">
    <property type="term" value="P:tRNA 3'-terminal CCA addition"/>
    <property type="evidence" value="ECO:0007669"/>
    <property type="project" value="TreeGrafter"/>
</dbReference>
<dbReference type="AlphaFoldDB" id="A0AAD8T6U5"/>
<dbReference type="SUPFAM" id="SSF81891">
    <property type="entry name" value="Poly A polymerase C-terminal region-like"/>
    <property type="match status" value="1"/>
</dbReference>
<evidence type="ECO:0000259" key="5">
    <source>
        <dbReference type="Pfam" id="PF01743"/>
    </source>
</evidence>
<dbReference type="GO" id="GO:0003723">
    <property type="term" value="F:RNA binding"/>
    <property type="evidence" value="ECO:0007669"/>
    <property type="project" value="UniProtKB-KW"/>
</dbReference>
<feature type="domain" description="Poly A polymerase head" evidence="5">
    <location>
        <begin position="351"/>
        <end position="489"/>
    </location>
</feature>
<dbReference type="Pfam" id="PF13456">
    <property type="entry name" value="RVT_3"/>
    <property type="match status" value="1"/>
</dbReference>
<dbReference type="InterPro" id="IPR002646">
    <property type="entry name" value="PolA_pol_head_dom"/>
</dbReference>
<dbReference type="Pfam" id="PF01743">
    <property type="entry name" value="PolyA_pol"/>
    <property type="match status" value="1"/>
</dbReference>
<dbReference type="Pfam" id="PF13966">
    <property type="entry name" value="zf-RVT"/>
    <property type="match status" value="1"/>
</dbReference>
<dbReference type="InterPro" id="IPR026960">
    <property type="entry name" value="RVT-Znf"/>
</dbReference>
<dbReference type="CDD" id="cd06222">
    <property type="entry name" value="RNase_H_like"/>
    <property type="match status" value="1"/>
</dbReference>
<dbReference type="InterPro" id="IPR002156">
    <property type="entry name" value="RNaseH_domain"/>
</dbReference>
<dbReference type="GO" id="GO:0004523">
    <property type="term" value="F:RNA-DNA hybrid ribonuclease activity"/>
    <property type="evidence" value="ECO:0007669"/>
    <property type="project" value="InterPro"/>
</dbReference>
<feature type="domain" description="RNase H type-1" evidence="6">
    <location>
        <begin position="199"/>
        <end position="278"/>
    </location>
</feature>
<evidence type="ECO:0000313" key="9">
    <source>
        <dbReference type="Proteomes" id="UP001231189"/>
    </source>
</evidence>
<gene>
    <name evidence="8" type="ORF">QYE76_058598</name>
</gene>
<dbReference type="Gene3D" id="1.10.3090.10">
    <property type="entry name" value="cca-adding enzyme, domain 2"/>
    <property type="match status" value="1"/>
</dbReference>
<dbReference type="InterPro" id="IPR012337">
    <property type="entry name" value="RNaseH-like_sf"/>
</dbReference>
<dbReference type="Proteomes" id="UP001231189">
    <property type="component" value="Unassembled WGS sequence"/>
</dbReference>
<evidence type="ECO:0000256" key="4">
    <source>
        <dbReference type="RuleBase" id="RU003953"/>
    </source>
</evidence>
<evidence type="ECO:0000259" key="6">
    <source>
        <dbReference type="Pfam" id="PF13456"/>
    </source>
</evidence>
<comment type="caution">
    <text evidence="8">The sequence shown here is derived from an EMBL/GenBank/DDBJ whole genome shotgun (WGS) entry which is preliminary data.</text>
</comment>
<evidence type="ECO:0000256" key="3">
    <source>
        <dbReference type="ARBA" id="ARBA00022884"/>
    </source>
</evidence>
<comment type="similarity">
    <text evidence="1 4">Belongs to the tRNA nucleotidyltransferase/poly(A) polymerase family.</text>
</comment>
<evidence type="ECO:0000256" key="2">
    <source>
        <dbReference type="ARBA" id="ARBA00022679"/>
    </source>
</evidence>
<dbReference type="GO" id="GO:0052929">
    <property type="term" value="F:ATP:3'-cytidine-cytidine-tRNA adenylyltransferase activity"/>
    <property type="evidence" value="ECO:0007669"/>
    <property type="project" value="TreeGrafter"/>
</dbReference>
<dbReference type="SUPFAM" id="SSF81301">
    <property type="entry name" value="Nucleotidyltransferase"/>
    <property type="match status" value="1"/>
</dbReference>
<reference evidence="8" key="1">
    <citation type="submission" date="2023-07" db="EMBL/GenBank/DDBJ databases">
        <title>A chromosome-level genome assembly of Lolium multiflorum.</title>
        <authorList>
            <person name="Chen Y."/>
            <person name="Copetti D."/>
            <person name="Kolliker R."/>
            <person name="Studer B."/>
        </authorList>
    </citation>
    <scope>NUCLEOTIDE SEQUENCE</scope>
    <source>
        <strain evidence="8">02402/16</strain>
        <tissue evidence="8">Leaf</tissue>
    </source>
</reference>
<dbReference type="SUPFAM" id="SSF53098">
    <property type="entry name" value="Ribonuclease H-like"/>
    <property type="match status" value="1"/>
</dbReference>
<keyword evidence="2 4" id="KW-0808">Transferase</keyword>
<dbReference type="CDD" id="cd05398">
    <property type="entry name" value="NT_ClassII-CCAase"/>
    <property type="match status" value="1"/>
</dbReference>